<evidence type="ECO:0000256" key="1">
    <source>
        <dbReference type="SAM" id="Phobius"/>
    </source>
</evidence>
<proteinExistence type="predicted"/>
<evidence type="ECO:0000313" key="2">
    <source>
        <dbReference type="EMBL" id="KAA1422730.1"/>
    </source>
</evidence>
<feature type="transmembrane region" description="Helical" evidence="1">
    <location>
        <begin position="92"/>
        <end position="111"/>
    </location>
</feature>
<feature type="transmembrane region" description="Helical" evidence="1">
    <location>
        <begin position="66"/>
        <end position="86"/>
    </location>
</feature>
<dbReference type="Pfam" id="PF06897">
    <property type="entry name" value="DUF1269"/>
    <property type="match status" value="1"/>
</dbReference>
<keyword evidence="1" id="KW-0472">Membrane</keyword>
<gene>
    <name evidence="2" type="ORF">FE697_011200</name>
</gene>
<keyword evidence="1" id="KW-0812">Transmembrane</keyword>
<dbReference type="RefSeq" id="WP_149769680.1">
    <property type="nucleotide sequence ID" value="NZ_VDFQ02000003.1"/>
</dbReference>
<reference evidence="2 3" key="1">
    <citation type="submission" date="2019-09" db="EMBL/GenBank/DDBJ databases">
        <title>Mumia zhuanghuii sp. nov. isolated from the intestinal contents of plateau pika (Ochotona curzoniae) in the Qinghai-Tibet plateau of China.</title>
        <authorList>
            <person name="Tian Z."/>
        </authorList>
    </citation>
    <scope>NUCLEOTIDE SEQUENCE [LARGE SCALE GENOMIC DNA]</scope>
    <source>
        <strain evidence="3">350</strain>
    </source>
</reference>
<evidence type="ECO:0000313" key="3">
    <source>
        <dbReference type="Proteomes" id="UP000307768"/>
    </source>
</evidence>
<dbReference type="OrthoDB" id="3295122at2"/>
<dbReference type="Proteomes" id="UP000307768">
    <property type="component" value="Unassembled WGS sequence"/>
</dbReference>
<dbReference type="EMBL" id="VDFQ02000003">
    <property type="protein sequence ID" value="KAA1422730.1"/>
    <property type="molecule type" value="Genomic_DNA"/>
</dbReference>
<organism evidence="2 3">
    <name type="scientific">Mumia zhuanghuii</name>
    <dbReference type="NCBI Taxonomy" id="2585211"/>
    <lineage>
        <taxon>Bacteria</taxon>
        <taxon>Bacillati</taxon>
        <taxon>Actinomycetota</taxon>
        <taxon>Actinomycetes</taxon>
        <taxon>Propionibacteriales</taxon>
        <taxon>Nocardioidaceae</taxon>
        <taxon>Mumia</taxon>
    </lineage>
</organism>
<name>A0A5Q6RXE5_9ACTN</name>
<dbReference type="InterPro" id="IPR009200">
    <property type="entry name" value="DUF1269_membrane"/>
</dbReference>
<keyword evidence="1" id="KW-1133">Transmembrane helix</keyword>
<accession>A0A5Q6RXE5</accession>
<sequence length="176" mass="17968">MAFDTMVVFAASYADEDDAIADYEAVKDFYQESGLIDTYDAAVISKHDDGKVKIVKKHEQPTRQGAWGGLGIGLVGGAVIALFPAVAIGGALVAGGAAGGALGALAGHVAGGMSRSDLKDLGETLDEGQSGLVVVAATDMEAHVQEAIKRAGKLAKKQLRADEKALEAEIDKATGA</sequence>
<comment type="caution">
    <text evidence="2">The sequence shown here is derived from an EMBL/GenBank/DDBJ whole genome shotgun (WGS) entry which is preliminary data.</text>
</comment>
<dbReference type="AlphaFoldDB" id="A0A5Q6RXE5"/>
<protein>
    <submittedName>
        <fullName evidence="2">DUF1269 domain-containing protein</fullName>
    </submittedName>
</protein>